<dbReference type="EMBL" id="BMAO01039669">
    <property type="protein sequence ID" value="GFR32917.1"/>
    <property type="molecule type" value="Genomic_DNA"/>
</dbReference>
<comment type="caution">
    <text evidence="1">The sequence shown here is derived from an EMBL/GenBank/DDBJ whole genome shotgun (WGS) entry which is preliminary data.</text>
</comment>
<gene>
    <name evidence="1" type="primary">WH47_07713</name>
    <name evidence="1" type="ORF">TNCT_232521</name>
</gene>
<evidence type="ECO:0000313" key="1">
    <source>
        <dbReference type="EMBL" id="GFR32917.1"/>
    </source>
</evidence>
<accession>A0A8X6M5Q9</accession>
<proteinExistence type="predicted"/>
<dbReference type="PANTHER" id="PTHR45913:SF19">
    <property type="entry name" value="LOW QUALITY PROTEIN: ZINC FINGER BED DOMAIN-CONTAINING PROTEIN 5-LIKE"/>
    <property type="match status" value="1"/>
</dbReference>
<organism evidence="1 2">
    <name type="scientific">Trichonephila clavata</name>
    <name type="common">Joro spider</name>
    <name type="synonym">Nephila clavata</name>
    <dbReference type="NCBI Taxonomy" id="2740835"/>
    <lineage>
        <taxon>Eukaryota</taxon>
        <taxon>Metazoa</taxon>
        <taxon>Ecdysozoa</taxon>
        <taxon>Arthropoda</taxon>
        <taxon>Chelicerata</taxon>
        <taxon>Arachnida</taxon>
        <taxon>Araneae</taxon>
        <taxon>Araneomorphae</taxon>
        <taxon>Entelegynae</taxon>
        <taxon>Araneoidea</taxon>
        <taxon>Nephilidae</taxon>
        <taxon>Trichonephila</taxon>
    </lineage>
</organism>
<dbReference type="OrthoDB" id="6140090at2759"/>
<name>A0A8X6M5Q9_TRICU</name>
<reference evidence="1" key="1">
    <citation type="submission" date="2020-07" db="EMBL/GenBank/DDBJ databases">
        <title>Multicomponent nature underlies the extraordinary mechanical properties of spider dragline silk.</title>
        <authorList>
            <person name="Kono N."/>
            <person name="Nakamura H."/>
            <person name="Mori M."/>
            <person name="Yoshida Y."/>
            <person name="Ohtoshi R."/>
            <person name="Malay A.D."/>
            <person name="Moran D.A.P."/>
            <person name="Tomita M."/>
            <person name="Numata K."/>
            <person name="Arakawa K."/>
        </authorList>
    </citation>
    <scope>NUCLEOTIDE SEQUENCE</scope>
</reference>
<sequence length="137" mass="15822">MVYEELETTTEEIHEDLIKPSISAFLKTVLEKDDNAVKAMPLSNNIVSIITDQMSDDNETQLVEKLKSRYFSLQMDESTRRDSEIVLSISARYIDKSEFAEEMLRQPMLVDMSDISMQYQEESSEIQNSTKSARKLL</sequence>
<dbReference type="Proteomes" id="UP000887116">
    <property type="component" value="Unassembled WGS sequence"/>
</dbReference>
<evidence type="ECO:0000313" key="2">
    <source>
        <dbReference type="Proteomes" id="UP000887116"/>
    </source>
</evidence>
<keyword evidence="2" id="KW-1185">Reference proteome</keyword>
<dbReference type="AlphaFoldDB" id="A0A8X6M5Q9"/>
<protein>
    <submittedName>
        <fullName evidence="1">SCAN domain-containing protein 3</fullName>
    </submittedName>
</protein>
<dbReference type="PANTHER" id="PTHR45913">
    <property type="entry name" value="EPM2A-INTERACTING PROTEIN 1"/>
    <property type="match status" value="1"/>
</dbReference>